<dbReference type="FunFam" id="2.60.40.790:FF:000013">
    <property type="entry name" value="Very-long-chain (3R)-3-hydroxyacyl-CoA dehydratase"/>
    <property type="match status" value="1"/>
</dbReference>
<sequence>MSKIIYHPSVLWAQRTNEIYLTIELSDIKDEKFDLTATSLKFSGTSEEKPYEFEIEFFNEIDPELSRRAVTARSIFMVLRKYNSDQEYWPRLQKEKGKLNFLKTDFDRWIDEDEQDEKSTDMNDMNFMDFSQMGANFPNPGDDYEEEERKKKKRKK</sequence>
<evidence type="ECO:0000313" key="5">
    <source>
        <dbReference type="Proteomes" id="UP000070444"/>
    </source>
</evidence>
<dbReference type="SUPFAM" id="SSF49764">
    <property type="entry name" value="HSP20-like chaperones"/>
    <property type="match status" value="1"/>
</dbReference>
<dbReference type="AlphaFoldDB" id="A0A137P6J1"/>
<gene>
    <name evidence="4" type="ORF">CONCODRAFT_49506</name>
</gene>
<dbReference type="InterPro" id="IPR007052">
    <property type="entry name" value="CS_dom"/>
</dbReference>
<dbReference type="GO" id="GO:0051131">
    <property type="term" value="P:chaperone-mediated protein complex assembly"/>
    <property type="evidence" value="ECO:0007669"/>
    <property type="project" value="TreeGrafter"/>
</dbReference>
<dbReference type="GO" id="GO:0051879">
    <property type="term" value="F:Hsp90 protein binding"/>
    <property type="evidence" value="ECO:0007669"/>
    <property type="project" value="InterPro"/>
</dbReference>
<dbReference type="STRING" id="796925.A0A137P6J1"/>
<protein>
    <submittedName>
        <fullName evidence="4">HSP20-like chaperone</fullName>
    </submittedName>
</protein>
<dbReference type="PROSITE" id="PS51203">
    <property type="entry name" value="CS"/>
    <property type="match status" value="1"/>
</dbReference>
<evidence type="ECO:0000256" key="1">
    <source>
        <dbReference type="ARBA" id="ARBA00025733"/>
    </source>
</evidence>
<dbReference type="GO" id="GO:0005634">
    <property type="term" value="C:nucleus"/>
    <property type="evidence" value="ECO:0007669"/>
    <property type="project" value="EnsemblFungi"/>
</dbReference>
<evidence type="ECO:0000256" key="2">
    <source>
        <dbReference type="SAM" id="MobiDB-lite"/>
    </source>
</evidence>
<evidence type="ECO:0000313" key="4">
    <source>
        <dbReference type="EMBL" id="KXN70640.1"/>
    </source>
</evidence>
<dbReference type="CDD" id="cd06465">
    <property type="entry name" value="p23_hB-ind1_like"/>
    <property type="match status" value="1"/>
</dbReference>
<evidence type="ECO:0000259" key="3">
    <source>
        <dbReference type="PROSITE" id="PS51203"/>
    </source>
</evidence>
<keyword evidence="5" id="KW-1185">Reference proteome</keyword>
<dbReference type="PANTHER" id="PTHR22932:SF1">
    <property type="entry name" value="CO-CHAPERONE PROTEIN DAF-41"/>
    <property type="match status" value="1"/>
</dbReference>
<accession>A0A137P6J1</accession>
<dbReference type="InterPro" id="IPR045250">
    <property type="entry name" value="p23-like"/>
</dbReference>
<dbReference type="GO" id="GO:0005829">
    <property type="term" value="C:cytosol"/>
    <property type="evidence" value="ECO:0007669"/>
    <property type="project" value="TreeGrafter"/>
</dbReference>
<dbReference type="PANTHER" id="PTHR22932">
    <property type="entry name" value="TELOMERASE-BINDING PROTEIN P23 HSP90 CO-CHAPERONE"/>
    <property type="match status" value="1"/>
</dbReference>
<dbReference type="Gene3D" id="2.60.40.790">
    <property type="match status" value="1"/>
</dbReference>
<feature type="region of interest" description="Disordered" evidence="2">
    <location>
        <begin position="114"/>
        <end position="156"/>
    </location>
</feature>
<comment type="similarity">
    <text evidence="1">Belongs to the p23/wos2 family.</text>
</comment>
<organism evidence="4 5">
    <name type="scientific">Conidiobolus coronatus (strain ATCC 28846 / CBS 209.66 / NRRL 28638)</name>
    <name type="common">Delacroixia coronata</name>
    <dbReference type="NCBI Taxonomy" id="796925"/>
    <lineage>
        <taxon>Eukaryota</taxon>
        <taxon>Fungi</taxon>
        <taxon>Fungi incertae sedis</taxon>
        <taxon>Zoopagomycota</taxon>
        <taxon>Entomophthoromycotina</taxon>
        <taxon>Entomophthoromycetes</taxon>
        <taxon>Entomophthorales</taxon>
        <taxon>Ancylistaceae</taxon>
        <taxon>Conidiobolus</taxon>
    </lineage>
</organism>
<dbReference type="OMA" id="IEHKVTD"/>
<name>A0A137P6J1_CONC2</name>
<dbReference type="InterPro" id="IPR008978">
    <property type="entry name" value="HSP20-like_chaperone"/>
</dbReference>
<proteinExistence type="inferred from homology"/>
<dbReference type="GO" id="GO:0006457">
    <property type="term" value="P:protein folding"/>
    <property type="evidence" value="ECO:0007669"/>
    <property type="project" value="TreeGrafter"/>
</dbReference>
<dbReference type="OrthoDB" id="1564555at2759"/>
<dbReference type="Pfam" id="PF04969">
    <property type="entry name" value="CS"/>
    <property type="match status" value="1"/>
</dbReference>
<dbReference type="Proteomes" id="UP000070444">
    <property type="component" value="Unassembled WGS sequence"/>
</dbReference>
<dbReference type="EMBL" id="KQ964497">
    <property type="protein sequence ID" value="KXN70640.1"/>
    <property type="molecule type" value="Genomic_DNA"/>
</dbReference>
<dbReference type="GO" id="GO:0051087">
    <property type="term" value="F:protein-folding chaperone binding"/>
    <property type="evidence" value="ECO:0007669"/>
    <property type="project" value="TreeGrafter"/>
</dbReference>
<feature type="domain" description="CS" evidence="3">
    <location>
        <begin position="5"/>
        <end position="93"/>
    </location>
</feature>
<reference evidence="4 5" key="1">
    <citation type="journal article" date="2015" name="Genome Biol. Evol.">
        <title>Phylogenomic analyses indicate that early fungi evolved digesting cell walls of algal ancestors of land plants.</title>
        <authorList>
            <person name="Chang Y."/>
            <person name="Wang S."/>
            <person name="Sekimoto S."/>
            <person name="Aerts A.L."/>
            <person name="Choi C."/>
            <person name="Clum A."/>
            <person name="LaButti K.M."/>
            <person name="Lindquist E.A."/>
            <person name="Yee Ngan C."/>
            <person name="Ohm R.A."/>
            <person name="Salamov A.A."/>
            <person name="Grigoriev I.V."/>
            <person name="Spatafora J.W."/>
            <person name="Berbee M.L."/>
        </authorList>
    </citation>
    <scope>NUCLEOTIDE SEQUENCE [LARGE SCALE GENOMIC DNA]</scope>
    <source>
        <strain evidence="4 5">NRRL 28638</strain>
    </source>
</reference>